<dbReference type="FunFam" id="3.30.70.1560:FF:000001">
    <property type="entry name" value="Pseudouridine synthase"/>
    <property type="match status" value="1"/>
</dbReference>
<dbReference type="Proteomes" id="UP000283087">
    <property type="component" value="Unassembled WGS sequence"/>
</dbReference>
<dbReference type="PROSITE" id="PS50889">
    <property type="entry name" value="S4"/>
    <property type="match status" value="1"/>
</dbReference>
<dbReference type="Pfam" id="PF00849">
    <property type="entry name" value="PseudoU_synth_2"/>
    <property type="match status" value="1"/>
</dbReference>
<sequence>MRLDKYICKSTDYMLSDAVALIESGRVAVNGQSVIDCSAQVHKNNRVLLDGQILTLRPFRYYLLNKPADMICSNVDEHYPSALNLLKVERINELHIAGRLDADTTGLVLITDDGHWSFNLTSPKQQCEKVYRVTLSRPITEDAALRFQQGLRLQGESQITLPAKLQVIDPYDVRLTLTEGRFHQVKRMFSTIGNRVKSLHREQIGSLRLDVERGQWRTLSSAEVDALSVD</sequence>
<evidence type="ECO:0000313" key="10">
    <source>
        <dbReference type="Proteomes" id="UP000283087"/>
    </source>
</evidence>
<dbReference type="SMART" id="SM00363">
    <property type="entry name" value="S4"/>
    <property type="match status" value="1"/>
</dbReference>
<comment type="function">
    <text evidence="5">Responsible for synthesis of pseudouridine from uracil-516 in 16S ribosomal RNA.</text>
</comment>
<reference evidence="9 10" key="1">
    <citation type="submission" date="2018-11" db="EMBL/GenBank/DDBJ databases">
        <title>The draft genome sequence of Amphritea opalescens ANRC-JH13T.</title>
        <authorList>
            <person name="Fang Z."/>
            <person name="Zhang Y."/>
            <person name="Han X."/>
        </authorList>
    </citation>
    <scope>NUCLEOTIDE SEQUENCE [LARGE SCALE GENOMIC DNA]</scope>
    <source>
        <strain evidence="9 10">ANRC-JH13</strain>
    </source>
</reference>
<dbReference type="InterPro" id="IPR036986">
    <property type="entry name" value="S4_RNA-bd_sf"/>
</dbReference>
<evidence type="ECO:0000259" key="8">
    <source>
        <dbReference type="SMART" id="SM00363"/>
    </source>
</evidence>
<dbReference type="PANTHER" id="PTHR47683:SF4">
    <property type="entry name" value="PSEUDOURIDINE SYNTHASE"/>
    <property type="match status" value="1"/>
</dbReference>
<dbReference type="InterPro" id="IPR018496">
    <property type="entry name" value="PsdUridine_synth_RsuA/RluB_CS"/>
</dbReference>
<dbReference type="InterPro" id="IPR020103">
    <property type="entry name" value="PsdUridine_synth_cat_dom_sf"/>
</dbReference>
<dbReference type="GO" id="GO:0003723">
    <property type="term" value="F:RNA binding"/>
    <property type="evidence" value="ECO:0007669"/>
    <property type="project" value="UniProtKB-KW"/>
</dbReference>
<keyword evidence="10" id="KW-1185">Reference proteome</keyword>
<dbReference type="RefSeq" id="WP_126159766.1">
    <property type="nucleotide sequence ID" value="NZ_RQXW01000020.1"/>
</dbReference>
<dbReference type="PROSITE" id="PS01149">
    <property type="entry name" value="PSI_RSU"/>
    <property type="match status" value="1"/>
</dbReference>
<gene>
    <name evidence="9" type="ORF">EH243_16505</name>
</gene>
<dbReference type="CDD" id="cd00165">
    <property type="entry name" value="S4"/>
    <property type="match status" value="1"/>
</dbReference>
<dbReference type="PANTHER" id="PTHR47683">
    <property type="entry name" value="PSEUDOURIDINE SYNTHASE FAMILY PROTEIN-RELATED"/>
    <property type="match status" value="1"/>
</dbReference>
<dbReference type="InterPro" id="IPR050343">
    <property type="entry name" value="RsuA_PseudoU_synthase"/>
</dbReference>
<dbReference type="InterPro" id="IPR042092">
    <property type="entry name" value="PsdUridine_s_RsuA/RluB/E/F_cat"/>
</dbReference>
<comment type="catalytic activity">
    <reaction evidence="4">
        <text>uridine(516) in 16S rRNA = pseudouridine(516) in 16S rRNA</text>
        <dbReference type="Rhea" id="RHEA:38867"/>
        <dbReference type="Rhea" id="RHEA-COMP:10089"/>
        <dbReference type="Rhea" id="RHEA-COMP:10090"/>
        <dbReference type="ChEBI" id="CHEBI:65314"/>
        <dbReference type="ChEBI" id="CHEBI:65315"/>
        <dbReference type="EC" id="5.4.99.19"/>
    </reaction>
</comment>
<evidence type="ECO:0000256" key="7">
    <source>
        <dbReference type="RuleBase" id="RU003887"/>
    </source>
</evidence>
<evidence type="ECO:0000256" key="2">
    <source>
        <dbReference type="ARBA" id="ARBA00022884"/>
    </source>
</evidence>
<dbReference type="InterPro" id="IPR000748">
    <property type="entry name" value="PsdUridine_synth_RsuA/RluB/E/F"/>
</dbReference>
<dbReference type="GO" id="GO:0005829">
    <property type="term" value="C:cytosol"/>
    <property type="evidence" value="ECO:0007669"/>
    <property type="project" value="UniProtKB-ARBA"/>
</dbReference>
<accession>A0A430KM84</accession>
<evidence type="ECO:0000313" key="9">
    <source>
        <dbReference type="EMBL" id="RTE64564.1"/>
    </source>
</evidence>
<organism evidence="9 10">
    <name type="scientific">Amphritea opalescens</name>
    <dbReference type="NCBI Taxonomy" id="2490544"/>
    <lineage>
        <taxon>Bacteria</taxon>
        <taxon>Pseudomonadati</taxon>
        <taxon>Pseudomonadota</taxon>
        <taxon>Gammaproteobacteria</taxon>
        <taxon>Oceanospirillales</taxon>
        <taxon>Oceanospirillaceae</taxon>
        <taxon>Amphritea</taxon>
    </lineage>
</organism>
<dbReference type="GO" id="GO:0160136">
    <property type="term" value="F:16S rRNA pseudouridine(516) synthase activity"/>
    <property type="evidence" value="ECO:0007669"/>
    <property type="project" value="UniProtKB-EC"/>
</dbReference>
<dbReference type="InterPro" id="IPR020094">
    <property type="entry name" value="TruA/RsuA/RluB/E/F_N"/>
</dbReference>
<dbReference type="InterPro" id="IPR002942">
    <property type="entry name" value="S4_RNA-bd"/>
</dbReference>
<dbReference type="SUPFAM" id="SSF55174">
    <property type="entry name" value="Alpha-L RNA-binding motif"/>
    <property type="match status" value="1"/>
</dbReference>
<evidence type="ECO:0000256" key="4">
    <source>
        <dbReference type="ARBA" id="ARBA00036749"/>
    </source>
</evidence>
<dbReference type="Gene3D" id="3.30.70.580">
    <property type="entry name" value="Pseudouridine synthase I, catalytic domain, N-terminal subdomain"/>
    <property type="match status" value="1"/>
</dbReference>
<keyword evidence="3 7" id="KW-0413">Isomerase</keyword>
<comment type="caution">
    <text evidence="9">The sequence shown here is derived from an EMBL/GenBank/DDBJ whole genome shotgun (WGS) entry which is preliminary data.</text>
</comment>
<evidence type="ECO:0000256" key="6">
    <source>
        <dbReference type="PROSITE-ProRule" id="PRU00182"/>
    </source>
</evidence>
<dbReference type="NCBIfam" id="TIGR00093">
    <property type="entry name" value="pseudouridine synthase"/>
    <property type="match status" value="1"/>
</dbReference>
<evidence type="ECO:0000256" key="1">
    <source>
        <dbReference type="ARBA" id="ARBA00008348"/>
    </source>
</evidence>
<dbReference type="EMBL" id="RQXW01000020">
    <property type="protein sequence ID" value="RTE64564.1"/>
    <property type="molecule type" value="Genomic_DNA"/>
</dbReference>
<keyword evidence="2 6" id="KW-0694">RNA-binding</keyword>
<dbReference type="InterPro" id="IPR006145">
    <property type="entry name" value="PsdUridine_synth_RsuA/RluA"/>
</dbReference>
<dbReference type="Gene3D" id="3.30.70.1560">
    <property type="entry name" value="Alpha-L RNA-binding motif"/>
    <property type="match status" value="1"/>
</dbReference>
<dbReference type="SUPFAM" id="SSF55120">
    <property type="entry name" value="Pseudouridine synthase"/>
    <property type="match status" value="1"/>
</dbReference>
<dbReference type="OrthoDB" id="9807213at2"/>
<protein>
    <recommendedName>
        <fullName evidence="7">Pseudouridine synthase</fullName>
        <ecNumber evidence="7">5.4.99.-</ecNumber>
    </recommendedName>
</protein>
<dbReference type="EC" id="5.4.99.-" evidence="7"/>
<comment type="similarity">
    <text evidence="1 7">Belongs to the pseudouridine synthase RsuA family.</text>
</comment>
<dbReference type="CDD" id="cd02553">
    <property type="entry name" value="PseudoU_synth_RsuA"/>
    <property type="match status" value="1"/>
</dbReference>
<evidence type="ECO:0000256" key="5">
    <source>
        <dbReference type="ARBA" id="ARBA00037590"/>
    </source>
</evidence>
<evidence type="ECO:0000256" key="3">
    <source>
        <dbReference type="ARBA" id="ARBA00023235"/>
    </source>
</evidence>
<proteinExistence type="inferred from homology"/>
<dbReference type="AlphaFoldDB" id="A0A430KM84"/>
<name>A0A430KM84_9GAMM</name>
<dbReference type="Gene3D" id="3.10.290.10">
    <property type="entry name" value="RNA-binding S4 domain"/>
    <property type="match status" value="1"/>
</dbReference>
<feature type="domain" description="RNA-binding S4" evidence="8">
    <location>
        <begin position="1"/>
        <end position="64"/>
    </location>
</feature>
<dbReference type="GO" id="GO:0000455">
    <property type="term" value="P:enzyme-directed rRNA pseudouridine synthesis"/>
    <property type="evidence" value="ECO:0007669"/>
    <property type="project" value="UniProtKB-ARBA"/>
</dbReference>